<sequence>MSAFNFVDLAKELTENSNEEGLSFEDLQKNWSDADVKDVVSALETQEVVHYLKLNGKTLGVAGAAAIGKALEKHPEFYKPLWKDMFTGRLKAEIPEALQPTITLQKIRIIYFIKKRNGFFLTSS</sequence>
<evidence type="ECO:0000313" key="4">
    <source>
        <dbReference type="EnsemblMetazoa" id="GPPI051663-PA"/>
    </source>
</evidence>
<keyword evidence="2" id="KW-0433">Leucine-rich repeat</keyword>
<reference evidence="4" key="2">
    <citation type="submission" date="2020-05" db="UniProtKB">
        <authorList>
            <consortium name="EnsemblMetazoa"/>
        </authorList>
    </citation>
    <scope>IDENTIFICATION</scope>
    <source>
        <strain evidence="4">IAEA</strain>
    </source>
</reference>
<dbReference type="GO" id="GO:0006913">
    <property type="term" value="P:nucleocytoplasmic transport"/>
    <property type="evidence" value="ECO:0007669"/>
    <property type="project" value="TreeGrafter"/>
</dbReference>
<dbReference type="EMBL" id="JXJN01031107">
    <property type="status" value="NOT_ANNOTATED_CDS"/>
    <property type="molecule type" value="Genomic_DNA"/>
</dbReference>
<name>A0A1B0C7U3_9MUSC</name>
<dbReference type="PANTHER" id="PTHR24113:SF12">
    <property type="entry name" value="RAN GTPASE-ACTIVATING PROTEIN 1"/>
    <property type="match status" value="1"/>
</dbReference>
<dbReference type="Proteomes" id="UP000092460">
    <property type="component" value="Unassembled WGS sequence"/>
</dbReference>
<evidence type="ECO:0000256" key="3">
    <source>
        <dbReference type="ARBA" id="ARBA00022737"/>
    </source>
</evidence>
<dbReference type="GO" id="GO:0048471">
    <property type="term" value="C:perinuclear region of cytoplasm"/>
    <property type="evidence" value="ECO:0007669"/>
    <property type="project" value="TreeGrafter"/>
</dbReference>
<protein>
    <submittedName>
        <fullName evidence="4">Uncharacterized protein</fullName>
    </submittedName>
</protein>
<dbReference type="EnsemblMetazoa" id="GPPI051663-RA">
    <property type="protein sequence ID" value="GPPI051663-PA"/>
    <property type="gene ID" value="GPPI051663"/>
</dbReference>
<dbReference type="VEuPathDB" id="VectorBase:GPPI051663"/>
<organism evidence="4 5">
    <name type="scientific">Glossina palpalis gambiensis</name>
    <dbReference type="NCBI Taxonomy" id="67801"/>
    <lineage>
        <taxon>Eukaryota</taxon>
        <taxon>Metazoa</taxon>
        <taxon>Ecdysozoa</taxon>
        <taxon>Arthropoda</taxon>
        <taxon>Hexapoda</taxon>
        <taxon>Insecta</taxon>
        <taxon>Pterygota</taxon>
        <taxon>Neoptera</taxon>
        <taxon>Endopterygota</taxon>
        <taxon>Diptera</taxon>
        <taxon>Brachycera</taxon>
        <taxon>Muscomorpha</taxon>
        <taxon>Hippoboscoidea</taxon>
        <taxon>Glossinidae</taxon>
        <taxon>Glossina</taxon>
    </lineage>
</organism>
<dbReference type="GO" id="GO:0031267">
    <property type="term" value="F:small GTPase binding"/>
    <property type="evidence" value="ECO:0007669"/>
    <property type="project" value="TreeGrafter"/>
</dbReference>
<dbReference type="PANTHER" id="PTHR24113">
    <property type="entry name" value="RAN GTPASE-ACTIVATING PROTEIN 1"/>
    <property type="match status" value="1"/>
</dbReference>
<dbReference type="SUPFAM" id="SSF52047">
    <property type="entry name" value="RNI-like"/>
    <property type="match status" value="1"/>
</dbReference>
<dbReference type="InterPro" id="IPR027038">
    <property type="entry name" value="RanGap"/>
</dbReference>
<dbReference type="STRING" id="67801.A0A1B0C7U3"/>
<keyword evidence="1" id="KW-0343">GTPase activation</keyword>
<proteinExistence type="predicted"/>
<dbReference type="GO" id="GO:0005096">
    <property type="term" value="F:GTPase activator activity"/>
    <property type="evidence" value="ECO:0007669"/>
    <property type="project" value="UniProtKB-KW"/>
</dbReference>
<evidence type="ECO:0000256" key="2">
    <source>
        <dbReference type="ARBA" id="ARBA00022614"/>
    </source>
</evidence>
<dbReference type="AlphaFoldDB" id="A0A1B0C7U3"/>
<dbReference type="GO" id="GO:0005829">
    <property type="term" value="C:cytosol"/>
    <property type="evidence" value="ECO:0007669"/>
    <property type="project" value="TreeGrafter"/>
</dbReference>
<dbReference type="Gene3D" id="3.80.10.10">
    <property type="entry name" value="Ribonuclease Inhibitor"/>
    <property type="match status" value="1"/>
</dbReference>
<accession>A0A1B0C7U3</accession>
<dbReference type="InterPro" id="IPR032675">
    <property type="entry name" value="LRR_dom_sf"/>
</dbReference>
<evidence type="ECO:0000313" key="5">
    <source>
        <dbReference type="Proteomes" id="UP000092460"/>
    </source>
</evidence>
<evidence type="ECO:0000256" key="1">
    <source>
        <dbReference type="ARBA" id="ARBA00022468"/>
    </source>
</evidence>
<keyword evidence="3" id="KW-0677">Repeat</keyword>
<dbReference type="GO" id="GO:0005634">
    <property type="term" value="C:nucleus"/>
    <property type="evidence" value="ECO:0007669"/>
    <property type="project" value="TreeGrafter"/>
</dbReference>
<reference evidence="5" key="1">
    <citation type="submission" date="2015-01" db="EMBL/GenBank/DDBJ databases">
        <authorList>
            <person name="Aksoy S."/>
            <person name="Warren W."/>
            <person name="Wilson R.K."/>
        </authorList>
    </citation>
    <scope>NUCLEOTIDE SEQUENCE [LARGE SCALE GENOMIC DNA]</scope>
    <source>
        <strain evidence="5">IAEA</strain>
    </source>
</reference>
<keyword evidence="5" id="KW-1185">Reference proteome</keyword>